<dbReference type="RefSeq" id="WP_147430150.1">
    <property type="nucleotide sequence ID" value="NZ_RBKS01000001.1"/>
</dbReference>
<evidence type="ECO:0008006" key="3">
    <source>
        <dbReference type="Google" id="ProtNLM"/>
    </source>
</evidence>
<evidence type="ECO:0000313" key="2">
    <source>
        <dbReference type="Proteomes" id="UP000280008"/>
    </source>
</evidence>
<sequence>MKRVRTSALPTAGVEVRSEHARAFLAVAQLVVEFGDDADIGPIGNVVGSLSVLSGIAACDAICGAVLGERASGDSHGEAVDLLSRACPGRPDLASRLRQLIEAKTNTQYSPFNVTEAKAAVLLRAADRLVAGMEEELGARRRHGAAT</sequence>
<comment type="caution">
    <text evidence="1">The sequence shown here is derived from an EMBL/GenBank/DDBJ whole genome shotgun (WGS) entry which is preliminary data.</text>
</comment>
<evidence type="ECO:0000313" key="1">
    <source>
        <dbReference type="EMBL" id="RKR75075.1"/>
    </source>
</evidence>
<proteinExistence type="predicted"/>
<accession>A0A495IIX0</accession>
<name>A0A495IIX0_9MICO</name>
<dbReference type="EMBL" id="RBKS01000001">
    <property type="protein sequence ID" value="RKR75075.1"/>
    <property type="molecule type" value="Genomic_DNA"/>
</dbReference>
<gene>
    <name evidence="1" type="ORF">C8E83_2212</name>
</gene>
<keyword evidence="2" id="KW-1185">Reference proteome</keyword>
<dbReference type="OrthoDB" id="5020786at2"/>
<organism evidence="1 2">
    <name type="scientific">Frondihabitans australicus</name>
    <dbReference type="NCBI Taxonomy" id="386892"/>
    <lineage>
        <taxon>Bacteria</taxon>
        <taxon>Bacillati</taxon>
        <taxon>Actinomycetota</taxon>
        <taxon>Actinomycetes</taxon>
        <taxon>Micrococcales</taxon>
        <taxon>Microbacteriaceae</taxon>
        <taxon>Frondihabitans</taxon>
    </lineage>
</organism>
<protein>
    <recommendedName>
        <fullName evidence="3">HEPN domain-containing protein</fullName>
    </recommendedName>
</protein>
<reference evidence="1 2" key="1">
    <citation type="submission" date="2018-10" db="EMBL/GenBank/DDBJ databases">
        <title>Sequencing the genomes of 1000 actinobacteria strains.</title>
        <authorList>
            <person name="Klenk H.-P."/>
        </authorList>
    </citation>
    <scope>NUCLEOTIDE SEQUENCE [LARGE SCALE GENOMIC DNA]</scope>
    <source>
        <strain evidence="1 2">DSM 17894</strain>
    </source>
</reference>
<dbReference type="AlphaFoldDB" id="A0A495IIX0"/>
<dbReference type="Proteomes" id="UP000280008">
    <property type="component" value="Unassembled WGS sequence"/>
</dbReference>